<dbReference type="SUPFAM" id="SSF48239">
    <property type="entry name" value="Terpenoid cyclases/Protein prenyltransferases"/>
    <property type="match status" value="1"/>
</dbReference>
<dbReference type="InterPro" id="IPR008930">
    <property type="entry name" value="Terpenoid_cyclase/PrenylTrfase"/>
</dbReference>
<name>K2RVH3_METFP</name>
<dbReference type="Gene3D" id="1.50.10.20">
    <property type="match status" value="2"/>
</dbReference>
<reference evidence="2 3" key="1">
    <citation type="journal article" date="2012" name="J. Bacteriol.">
        <title>Draft genome sequence of Methanobacterium formicicum DSM 3637, an archaebacterium isolated from the methane producer amoeba Pelomyxa palustris.</title>
        <authorList>
            <person name="Gutierrez G."/>
        </authorList>
    </citation>
    <scope>NUCLEOTIDE SEQUENCE [LARGE SCALE GENOMIC DNA]</scope>
    <source>
        <strain evidence="3">DSM 3637 / PP1</strain>
    </source>
</reference>
<dbReference type="CDD" id="cd00688">
    <property type="entry name" value="ISOPREN_C2_like"/>
    <property type="match status" value="1"/>
</dbReference>
<accession>K2RVH3</accession>
<dbReference type="EMBL" id="AMPO01000001">
    <property type="protein sequence ID" value="EKF86760.1"/>
    <property type="molecule type" value="Genomic_DNA"/>
</dbReference>
<dbReference type="AlphaFoldDB" id="K2RVH3"/>
<comment type="caution">
    <text evidence="2">The sequence shown here is derived from an EMBL/GenBank/DDBJ whole genome shotgun (WGS) entry which is preliminary data.</text>
</comment>
<feature type="domain" description="Squalene cyclase C-terminal" evidence="1">
    <location>
        <begin position="85"/>
        <end position="168"/>
    </location>
</feature>
<dbReference type="PATRIC" id="fig|1204725.3.peg.137"/>
<gene>
    <name evidence="2" type="ORF">A994_00700</name>
</gene>
<evidence type="ECO:0000313" key="3">
    <source>
        <dbReference type="Proteomes" id="UP000007360"/>
    </source>
</evidence>
<proteinExistence type="predicted"/>
<dbReference type="Pfam" id="PF13243">
    <property type="entry name" value="SQHop_cyclase_C"/>
    <property type="match status" value="1"/>
</dbReference>
<dbReference type="Proteomes" id="UP000007360">
    <property type="component" value="Unassembled WGS sequence"/>
</dbReference>
<keyword evidence="3" id="KW-1185">Reference proteome</keyword>
<organism evidence="2 3">
    <name type="scientific">Methanobacterium formicicum (strain DSM 3637 / PP1)</name>
    <dbReference type="NCBI Taxonomy" id="1204725"/>
    <lineage>
        <taxon>Archaea</taxon>
        <taxon>Methanobacteriati</taxon>
        <taxon>Methanobacteriota</taxon>
        <taxon>Methanomada group</taxon>
        <taxon>Methanobacteria</taxon>
        <taxon>Methanobacteriales</taxon>
        <taxon>Methanobacteriaceae</taxon>
        <taxon>Methanobacterium</taxon>
    </lineage>
</organism>
<dbReference type="OrthoDB" id="69959at2157"/>
<protein>
    <recommendedName>
        <fullName evidence="1">Squalene cyclase C-terminal domain-containing protein</fullName>
    </recommendedName>
</protein>
<sequence>MNSSADKLKVDPIPALISCGNPAIEYFTRQDILNEKMGPIEELWKIPSVLRILKKQENDGSWKYPGKIRKDIRSRENYDQLETYRILGELVEKYGLNKNHHQIQKVSEYFFSCQTPEGDFRGIYGNQYVPTYSSAIMELLIKAGYENDKRIKKGFQWFLSMRQDDGGWIIPFRTSGMNLKEALLSDEPNLPDRSRPFSHLVTGMVLRAFAAHPEYRKSAEAKKAADLLTNRLFLADKYPDRKDRKYWERVSYPFWFTDIISALDSLSFLGFERDNHQIQEGLRFLIKQQTNDGLFDLKIVRGSDKDLKYWICLAICRLFKRYG</sequence>
<dbReference type="RefSeq" id="WP_004029322.1">
    <property type="nucleotide sequence ID" value="NZ_AMPO01000001.1"/>
</dbReference>
<dbReference type="InterPro" id="IPR032696">
    <property type="entry name" value="SQ_cyclase_C"/>
</dbReference>
<evidence type="ECO:0000259" key="1">
    <source>
        <dbReference type="Pfam" id="PF13243"/>
    </source>
</evidence>
<evidence type="ECO:0000313" key="2">
    <source>
        <dbReference type="EMBL" id="EKF86760.1"/>
    </source>
</evidence>